<evidence type="ECO:0000256" key="3">
    <source>
        <dbReference type="ARBA" id="ARBA00009014"/>
    </source>
</evidence>
<keyword evidence="7 11" id="KW-0547">Nucleotide-binding</keyword>
<dbReference type="EMBL" id="ACNN01000026">
    <property type="protein sequence ID" value="EEN82308.1"/>
    <property type="molecule type" value="Genomic_DNA"/>
</dbReference>
<dbReference type="EC" id="2.7.7.18" evidence="11"/>
<dbReference type="HAMAP" id="MF_00244">
    <property type="entry name" value="NaMN_adenylyltr"/>
    <property type="match status" value="1"/>
</dbReference>
<dbReference type="GO" id="GO:0009435">
    <property type="term" value="P:NAD+ biosynthetic process"/>
    <property type="evidence" value="ECO:0007669"/>
    <property type="project" value="UniProtKB-UniRule"/>
</dbReference>
<evidence type="ECO:0000256" key="4">
    <source>
        <dbReference type="ARBA" id="ARBA00022642"/>
    </source>
</evidence>
<dbReference type="NCBIfam" id="TIGR00482">
    <property type="entry name" value="nicotinate (nicotinamide) nucleotide adenylyltransferase"/>
    <property type="match status" value="1"/>
</dbReference>
<dbReference type="eggNOG" id="COG1057">
    <property type="taxonomic scope" value="Bacteria"/>
</dbReference>
<sequence>MERMKPQIALFAGSFDPIHIGHMALANYILCHNKGIEQLWFVPTAQNPLKPRATELSFTRRCHLIEEVIANDSRFSCCRIEETLPAPHYTIYTLDKLRDHNPQYQFILIMGADNWLSIEHWYHWRELIEQYPILVYPRPGYTLPREAGNSNVTLLHDAPLMEISSSEIRSARHKGEDLRYWMPRPELFELL</sequence>
<dbReference type="PANTHER" id="PTHR39321">
    <property type="entry name" value="NICOTINATE-NUCLEOTIDE ADENYLYLTRANSFERASE-RELATED"/>
    <property type="match status" value="1"/>
</dbReference>
<evidence type="ECO:0000256" key="8">
    <source>
        <dbReference type="ARBA" id="ARBA00022840"/>
    </source>
</evidence>
<reference evidence="13 14" key="1">
    <citation type="submission" date="2009-04" db="EMBL/GenBank/DDBJ databases">
        <authorList>
            <person name="Sebastian Y."/>
            <person name="Madupu R."/>
            <person name="Durkin A.S."/>
            <person name="Torralba M."/>
            <person name="Methe B."/>
            <person name="Sutton G.G."/>
            <person name="Strausberg R.L."/>
            <person name="Nelson K.E."/>
        </authorList>
    </citation>
    <scope>NUCLEOTIDE SEQUENCE [LARGE SCALE GENOMIC DNA]</scope>
    <source>
        <strain evidence="14">ATCC 35406 / BCRC 14492 / JCM 8526 / NCTC 13058 / HG 370</strain>
    </source>
</reference>
<keyword evidence="8 11" id="KW-0067">ATP-binding</keyword>
<comment type="catalytic activity">
    <reaction evidence="10 11">
        <text>nicotinate beta-D-ribonucleotide + ATP + H(+) = deamido-NAD(+) + diphosphate</text>
        <dbReference type="Rhea" id="RHEA:22860"/>
        <dbReference type="ChEBI" id="CHEBI:15378"/>
        <dbReference type="ChEBI" id="CHEBI:30616"/>
        <dbReference type="ChEBI" id="CHEBI:33019"/>
        <dbReference type="ChEBI" id="CHEBI:57502"/>
        <dbReference type="ChEBI" id="CHEBI:58437"/>
        <dbReference type="EC" id="2.7.7.18"/>
    </reaction>
</comment>
<keyword evidence="14" id="KW-1185">Reference proteome</keyword>
<dbReference type="SUPFAM" id="SSF52374">
    <property type="entry name" value="Nucleotidylyl transferase"/>
    <property type="match status" value="1"/>
</dbReference>
<evidence type="ECO:0000256" key="11">
    <source>
        <dbReference type="HAMAP-Rule" id="MF_00244"/>
    </source>
</evidence>
<protein>
    <recommendedName>
        <fullName evidence="11">Probable nicotinate-nucleotide adenylyltransferase</fullName>
        <ecNumber evidence="11">2.7.7.18</ecNumber>
    </recommendedName>
    <alternativeName>
        <fullName evidence="11">Deamido-NAD(+) diphosphorylase</fullName>
    </alternativeName>
    <alternativeName>
        <fullName evidence="11">Deamido-NAD(+) pyrophosphorylase</fullName>
    </alternativeName>
    <alternativeName>
        <fullName evidence="11">Nicotinate mononucleotide adenylyltransferase</fullName>
        <shortName evidence="11">NaMN adenylyltransferase</shortName>
    </alternativeName>
</protein>
<evidence type="ECO:0000256" key="5">
    <source>
        <dbReference type="ARBA" id="ARBA00022679"/>
    </source>
</evidence>
<dbReference type="Pfam" id="PF01467">
    <property type="entry name" value="CTP_transf_like"/>
    <property type="match status" value="1"/>
</dbReference>
<organism evidence="13 14">
    <name type="scientific">Porphyromonas endodontalis (strain ATCC 35406 / DSM 24491 / JCM 8526 / CCUG 16442 / BCRC 14492 / NCTC 13058 / HG 370)</name>
    <name type="common">Bacteroides endodontalis</name>
    <dbReference type="NCBI Taxonomy" id="553175"/>
    <lineage>
        <taxon>Bacteria</taxon>
        <taxon>Pseudomonadati</taxon>
        <taxon>Bacteroidota</taxon>
        <taxon>Bacteroidia</taxon>
        <taxon>Bacteroidales</taxon>
        <taxon>Porphyromonadaceae</taxon>
        <taxon>Porphyromonas</taxon>
    </lineage>
</organism>
<dbReference type="UniPathway" id="UPA00253">
    <property type="reaction ID" value="UER00332"/>
</dbReference>
<proteinExistence type="inferred from homology"/>
<comment type="pathway">
    <text evidence="2 11">Cofactor biosynthesis; NAD(+) biosynthesis; deamido-NAD(+) from nicotinate D-ribonucleotide: step 1/1.</text>
</comment>
<feature type="domain" description="Cytidyltransferase-like" evidence="12">
    <location>
        <begin position="10"/>
        <end position="170"/>
    </location>
</feature>
<accession>C3JBQ2</accession>
<comment type="caution">
    <text evidence="13">The sequence shown here is derived from an EMBL/GenBank/DDBJ whole genome shotgun (WGS) entry which is preliminary data.</text>
</comment>
<evidence type="ECO:0000256" key="6">
    <source>
        <dbReference type="ARBA" id="ARBA00022695"/>
    </source>
</evidence>
<keyword evidence="5 11" id="KW-0808">Transferase</keyword>
<keyword evidence="6 11" id="KW-0548">Nucleotidyltransferase</keyword>
<comment type="similarity">
    <text evidence="3 11">Belongs to the NadD family.</text>
</comment>
<name>C3JBQ2_POREA</name>
<evidence type="ECO:0000256" key="1">
    <source>
        <dbReference type="ARBA" id="ARBA00002324"/>
    </source>
</evidence>
<dbReference type="Proteomes" id="UP000004295">
    <property type="component" value="Unassembled WGS sequence"/>
</dbReference>
<dbReference type="STRING" id="553175.POREN0001_1787"/>
<gene>
    <name evidence="11 13" type="primary">nadD</name>
    <name evidence="13" type="ORF">POREN0001_1787</name>
</gene>
<evidence type="ECO:0000256" key="9">
    <source>
        <dbReference type="ARBA" id="ARBA00023027"/>
    </source>
</evidence>
<keyword evidence="4 11" id="KW-0662">Pyridine nucleotide biosynthesis</keyword>
<dbReference type="AlphaFoldDB" id="C3JBQ2"/>
<evidence type="ECO:0000256" key="10">
    <source>
        <dbReference type="ARBA" id="ARBA00048721"/>
    </source>
</evidence>
<dbReference type="CDD" id="cd02165">
    <property type="entry name" value="NMNAT"/>
    <property type="match status" value="1"/>
</dbReference>
<dbReference type="InterPro" id="IPR004821">
    <property type="entry name" value="Cyt_trans-like"/>
</dbReference>
<dbReference type="Gene3D" id="3.40.50.620">
    <property type="entry name" value="HUPs"/>
    <property type="match status" value="1"/>
</dbReference>
<dbReference type="GO" id="GO:0004515">
    <property type="term" value="F:nicotinate-nucleotide adenylyltransferase activity"/>
    <property type="evidence" value="ECO:0007669"/>
    <property type="project" value="UniProtKB-UniRule"/>
</dbReference>
<dbReference type="InterPro" id="IPR005248">
    <property type="entry name" value="NadD/NMNAT"/>
</dbReference>
<dbReference type="GO" id="GO:0005524">
    <property type="term" value="F:ATP binding"/>
    <property type="evidence" value="ECO:0007669"/>
    <property type="project" value="UniProtKB-KW"/>
</dbReference>
<comment type="function">
    <text evidence="1 11">Catalyzes the reversible adenylation of nicotinate mononucleotide (NaMN) to nicotinic acid adenine dinucleotide (NaAD).</text>
</comment>
<dbReference type="PANTHER" id="PTHR39321:SF3">
    <property type="entry name" value="PHOSPHOPANTETHEINE ADENYLYLTRANSFERASE"/>
    <property type="match status" value="1"/>
</dbReference>
<evidence type="ECO:0000256" key="2">
    <source>
        <dbReference type="ARBA" id="ARBA00005019"/>
    </source>
</evidence>
<evidence type="ECO:0000313" key="14">
    <source>
        <dbReference type="Proteomes" id="UP000004295"/>
    </source>
</evidence>
<evidence type="ECO:0000313" key="13">
    <source>
        <dbReference type="EMBL" id="EEN82308.1"/>
    </source>
</evidence>
<evidence type="ECO:0000256" key="7">
    <source>
        <dbReference type="ARBA" id="ARBA00022741"/>
    </source>
</evidence>
<evidence type="ECO:0000259" key="12">
    <source>
        <dbReference type="Pfam" id="PF01467"/>
    </source>
</evidence>
<dbReference type="InterPro" id="IPR014729">
    <property type="entry name" value="Rossmann-like_a/b/a_fold"/>
</dbReference>
<keyword evidence="9 11" id="KW-0520">NAD</keyword>